<name>A0ACB9T6M3_HOLOL</name>
<gene>
    <name evidence="1" type="ORF">MML48_4g00006248</name>
</gene>
<evidence type="ECO:0000313" key="1">
    <source>
        <dbReference type="EMBL" id="KAI4462462.1"/>
    </source>
</evidence>
<dbReference type="EMBL" id="CM043018">
    <property type="protein sequence ID" value="KAI4462462.1"/>
    <property type="molecule type" value="Genomic_DNA"/>
</dbReference>
<keyword evidence="2" id="KW-1185">Reference proteome</keyword>
<reference evidence="1" key="1">
    <citation type="submission" date="2022-04" db="EMBL/GenBank/DDBJ databases">
        <title>Chromosome-scale genome assembly of Holotrichia oblita Faldermann.</title>
        <authorList>
            <person name="Rongchong L."/>
        </authorList>
    </citation>
    <scope>NUCLEOTIDE SEQUENCE</scope>
    <source>
        <strain evidence="1">81SQS9</strain>
    </source>
</reference>
<evidence type="ECO:0000313" key="2">
    <source>
        <dbReference type="Proteomes" id="UP001056778"/>
    </source>
</evidence>
<comment type="caution">
    <text evidence="1">The sequence shown here is derived from an EMBL/GenBank/DDBJ whole genome shotgun (WGS) entry which is preliminary data.</text>
</comment>
<protein>
    <submittedName>
        <fullName evidence="1">Ionotropic glutamate receptor</fullName>
    </submittedName>
</protein>
<organism evidence="1 2">
    <name type="scientific">Holotrichia oblita</name>
    <name type="common">Chafer beetle</name>
    <dbReference type="NCBI Taxonomy" id="644536"/>
    <lineage>
        <taxon>Eukaryota</taxon>
        <taxon>Metazoa</taxon>
        <taxon>Ecdysozoa</taxon>
        <taxon>Arthropoda</taxon>
        <taxon>Hexapoda</taxon>
        <taxon>Insecta</taxon>
        <taxon>Pterygota</taxon>
        <taxon>Neoptera</taxon>
        <taxon>Endopterygota</taxon>
        <taxon>Coleoptera</taxon>
        <taxon>Polyphaga</taxon>
        <taxon>Scarabaeiformia</taxon>
        <taxon>Scarabaeidae</taxon>
        <taxon>Melolonthinae</taxon>
        <taxon>Holotrichia</taxon>
    </lineage>
</organism>
<dbReference type="Proteomes" id="UP001056778">
    <property type="component" value="Chromosome 4"/>
</dbReference>
<proteinExistence type="predicted"/>
<keyword evidence="1" id="KW-0675">Receptor</keyword>
<sequence>MGLVDLVLLGLCANLTCPGDKIRGYLKITFSDTAAIQEEIIRNQARLLRNYTLKIATVHNPPLSSITEVDGILQFGGIAYDVIEILRKKFNFEYEIVKPPEDSLNVEDNGIVGMLSRNEVDVAAAFLPAFPYISNHLHFSISLSKAEWVVLMKRPPVSATGSGLLAPFTFQVWLLILVSLFAVGPIIYLLILLQTRLCRTDDNPVYPLPSCVWFVYGALLKQGSTLSPRTGKTTKTILFATWWIFITILTAFYTANLTAFLTLSKFTLPINTISDIGAKKSTWVSQKGNAIEAALDNDVNFKTSLQGSHSEFLEEDGTSILENWVRRRDYMYIGERPIVDHLMYRDYLSKVDPNIAESDRCTFVVTTWTVTENLRAFAYSPNFPFIDLFNNILMHLVESGIVMYSLREGLPDTQICPLDLGSKERQLQNTDLIMTYYIVVGGFIVSTIAFLIELLCTKCNGKIKSNKQSRADTLFTVAEKKGRMDENRLFPPPPPYHALFKPPFPHSENATTKNVNGRDYWVIKSVDGNTRLIPIRAPSAFLFQYDN</sequence>
<accession>A0ACB9T6M3</accession>